<evidence type="ECO:0000313" key="9">
    <source>
        <dbReference type="EMBL" id="MBY4892218.1"/>
    </source>
</evidence>
<keyword evidence="6" id="KW-0472">Membrane</keyword>
<evidence type="ECO:0000256" key="8">
    <source>
        <dbReference type="SAM" id="SignalP"/>
    </source>
</evidence>
<keyword evidence="4" id="KW-0812">Transmembrane</keyword>
<keyword evidence="3" id="KW-1134">Transmembrane beta strand</keyword>
<evidence type="ECO:0000313" key="11">
    <source>
        <dbReference type="Proteomes" id="UP000693972"/>
    </source>
</evidence>
<dbReference type="EMBL" id="JAIMBW010000001">
    <property type="protein sequence ID" value="MBY4892218.1"/>
    <property type="molecule type" value="Genomic_DNA"/>
</dbReference>
<dbReference type="PANTHER" id="PTHR35093:SF8">
    <property type="entry name" value="OUTER MEMBRANE PROTEIN NMB0088-RELATED"/>
    <property type="match status" value="1"/>
</dbReference>
<evidence type="ECO:0000256" key="2">
    <source>
        <dbReference type="ARBA" id="ARBA00008163"/>
    </source>
</evidence>
<comment type="similarity">
    <text evidence="2">Belongs to the OmpP1/FadL family.</text>
</comment>
<evidence type="ECO:0000313" key="10">
    <source>
        <dbReference type="EMBL" id="QXL88974.1"/>
    </source>
</evidence>
<dbReference type="SUPFAM" id="SSF56935">
    <property type="entry name" value="Porins"/>
    <property type="match status" value="1"/>
</dbReference>
<dbReference type="InterPro" id="IPR005017">
    <property type="entry name" value="OMPP1/FadL/TodX"/>
</dbReference>
<dbReference type="Pfam" id="PF03349">
    <property type="entry name" value="Toluene_X"/>
    <property type="match status" value="1"/>
</dbReference>
<evidence type="ECO:0000256" key="3">
    <source>
        <dbReference type="ARBA" id="ARBA00022452"/>
    </source>
</evidence>
<evidence type="ECO:0000256" key="6">
    <source>
        <dbReference type="ARBA" id="ARBA00023136"/>
    </source>
</evidence>
<evidence type="ECO:0000256" key="5">
    <source>
        <dbReference type="ARBA" id="ARBA00022729"/>
    </source>
</evidence>
<feature type="chain" id="PRO_5037008156" evidence="8">
    <location>
        <begin position="24"/>
        <end position="398"/>
    </location>
</feature>
<dbReference type="Gene3D" id="2.40.160.60">
    <property type="entry name" value="Outer membrane protein transport protein (OMPP1/FadL/TodX)"/>
    <property type="match status" value="1"/>
</dbReference>
<keyword evidence="5 8" id="KW-0732">Signal</keyword>
<dbReference type="Proteomes" id="UP000693972">
    <property type="component" value="Unassembled WGS sequence"/>
</dbReference>
<proteinExistence type="inferred from homology"/>
<protein>
    <submittedName>
        <fullName evidence="10">Outer membrane protein transport protein</fullName>
    </submittedName>
</protein>
<comment type="subcellular location">
    <subcellularLocation>
        <location evidence="1">Cell outer membrane</location>
        <topology evidence="1">Multi-pass membrane protein</topology>
    </subcellularLocation>
</comment>
<feature type="signal peptide" evidence="8">
    <location>
        <begin position="1"/>
        <end position="23"/>
    </location>
</feature>
<accession>A0A975YGZ6</accession>
<gene>
    <name evidence="9" type="ORF">KUL25_05510</name>
    <name evidence="10" type="ORF">KUL25_05515</name>
</gene>
<dbReference type="GO" id="GO:0009279">
    <property type="term" value="C:cell outer membrane"/>
    <property type="evidence" value="ECO:0007669"/>
    <property type="project" value="UniProtKB-SubCell"/>
</dbReference>
<keyword evidence="11" id="KW-1185">Reference proteome</keyword>
<evidence type="ECO:0000256" key="7">
    <source>
        <dbReference type="ARBA" id="ARBA00023237"/>
    </source>
</evidence>
<dbReference type="EMBL" id="CP078073">
    <property type="protein sequence ID" value="QXL88974.1"/>
    <property type="molecule type" value="Genomic_DNA"/>
</dbReference>
<sequence>MTRFTATTTALAALLATTTLAHAGGVERQAQGTSILFEDGNYIEFGYTYVDPDVSGTQTFGSVGPTLNGSASGDVAPAYSYSTLALNYELNENLNFALIYDHPIGANVNYEPAANGYLYRAGLGSQAEINSTALTAALRYQLNENISVYGGLRAVVADGNVQLFNGSGAVAPGGTERYQLDAQGSTELGFMFGGAYERPDIALRVALTYYSATDHAFTGTETNGAGTVATQFNTTIPQQLLLEAQTGVAEGTLVFGSIRWTDWSEFQIQPPVFQAQGAAVGDPNAALVSYDNDTFTYTLGGARRVTEDLALLASITYEAQGGGFTGNLGPTDGRTSFGIGARYDMGDWRLSGGINYSILGDAVTETPRSLTGGVGGQQYSSFEDNHSIGMGFRIGYSF</sequence>
<evidence type="ECO:0000256" key="4">
    <source>
        <dbReference type="ARBA" id="ARBA00022692"/>
    </source>
</evidence>
<dbReference type="GO" id="GO:0015483">
    <property type="term" value="F:long-chain fatty acid transporting porin activity"/>
    <property type="evidence" value="ECO:0007669"/>
    <property type="project" value="TreeGrafter"/>
</dbReference>
<dbReference type="AlphaFoldDB" id="A0A975YGZ6"/>
<organism evidence="10">
    <name type="scientific">Gymnodinialimonas phycosphaerae</name>
    <dbReference type="NCBI Taxonomy" id="2841589"/>
    <lineage>
        <taxon>Bacteria</taxon>
        <taxon>Pseudomonadati</taxon>
        <taxon>Pseudomonadota</taxon>
        <taxon>Alphaproteobacteria</taxon>
        <taxon>Rhodobacterales</taxon>
        <taxon>Paracoccaceae</taxon>
        <taxon>Gymnodinialimonas</taxon>
    </lineage>
</organism>
<dbReference type="PANTHER" id="PTHR35093">
    <property type="entry name" value="OUTER MEMBRANE PROTEIN NMB0088-RELATED"/>
    <property type="match status" value="1"/>
</dbReference>
<dbReference type="RefSeq" id="WP_257892032.1">
    <property type="nucleotide sequence ID" value="NZ_JAIMBW010000001.1"/>
</dbReference>
<evidence type="ECO:0000256" key="1">
    <source>
        <dbReference type="ARBA" id="ARBA00004571"/>
    </source>
</evidence>
<reference evidence="10 11" key="1">
    <citation type="submission" date="2021-07" db="EMBL/GenBank/DDBJ databases">
        <title>Karlodiniumbacter phycospheric gen. nov., sp. nov., a phycosphere bacterium isolated from karlodinium veneficum.</title>
        <authorList>
            <person name="Peng Y."/>
            <person name="Jiang L."/>
            <person name="Lee J."/>
        </authorList>
    </citation>
    <scope>NUCLEOTIDE SEQUENCE</scope>
    <source>
        <strain evidence="10 11">N5</strain>
    </source>
</reference>
<keyword evidence="7" id="KW-0998">Cell outer membrane</keyword>
<name>A0A975YGZ6_9RHOB</name>